<feature type="domain" description="Transcription regulator PadR C-terminal" evidence="3">
    <location>
        <begin position="95"/>
        <end position="178"/>
    </location>
</feature>
<dbReference type="RefSeq" id="WP_036602634.1">
    <property type="nucleotide sequence ID" value="NZ_CP076607.1"/>
</dbReference>
<keyword evidence="1" id="KW-0175">Coiled coil</keyword>
<dbReference type="PANTHER" id="PTHR43252:SF4">
    <property type="entry name" value="TRANSCRIPTIONAL REGULATORY PROTEIN"/>
    <property type="match status" value="1"/>
</dbReference>
<evidence type="ECO:0000256" key="1">
    <source>
        <dbReference type="SAM" id="Coils"/>
    </source>
</evidence>
<proteinExistence type="predicted"/>
<dbReference type="InterPro" id="IPR036388">
    <property type="entry name" value="WH-like_DNA-bd_sf"/>
</dbReference>
<dbReference type="SUPFAM" id="SSF46785">
    <property type="entry name" value="Winged helix' DNA-binding domain"/>
    <property type="match status" value="1"/>
</dbReference>
<gene>
    <name evidence="4" type="ORF">KP014_07935</name>
    <name evidence="5" type="ORF">SAMN04487895_11342</name>
</gene>
<dbReference type="InterPro" id="IPR018309">
    <property type="entry name" value="Tscrpt_reg_PadR_C"/>
</dbReference>
<protein>
    <submittedName>
        <fullName evidence="5">DNA-binding transcriptional regulator, PadR family</fullName>
    </submittedName>
    <submittedName>
        <fullName evidence="4">PadR family transcriptional regulator</fullName>
    </submittedName>
</protein>
<evidence type="ECO:0000259" key="3">
    <source>
        <dbReference type="Pfam" id="PF10400"/>
    </source>
</evidence>
<evidence type="ECO:0000313" key="7">
    <source>
        <dbReference type="Proteomes" id="UP000683429"/>
    </source>
</evidence>
<evidence type="ECO:0000259" key="2">
    <source>
        <dbReference type="Pfam" id="PF03551"/>
    </source>
</evidence>
<keyword evidence="7" id="KW-1185">Reference proteome</keyword>
<dbReference type="OrthoDB" id="9783723at2"/>
<dbReference type="InterPro" id="IPR036390">
    <property type="entry name" value="WH_DNA-bd_sf"/>
</dbReference>
<keyword evidence="5" id="KW-0238">DNA-binding</keyword>
<dbReference type="Proteomes" id="UP000198809">
    <property type="component" value="Unassembled WGS sequence"/>
</dbReference>
<accession>A0A1H8T5H7</accession>
<dbReference type="STRING" id="1333845.SAMN04487895_11342"/>
<dbReference type="PANTHER" id="PTHR43252">
    <property type="entry name" value="TRANSCRIPTIONAL REGULATOR YQJI"/>
    <property type="match status" value="1"/>
</dbReference>
<dbReference type="EMBL" id="FODH01000013">
    <property type="protein sequence ID" value="SEO85773.1"/>
    <property type="molecule type" value="Genomic_DNA"/>
</dbReference>
<sequence>MSSIKHALLSLLAREPLSGYDMKQHMNGRVSFFYKINNNQLYPTLAKLEAEGLVRLEAHERESYRPARKVYSITDQGLDVLKAWVMDAEEPRSVDDFMLKQYNSWLVEPEAMIGILREKRKEHEERLEIYRGKITGFREQQAVYPGSHPLFSSIAVIEMGIRNEVSSIEWCDKVIEALGRDKI</sequence>
<dbReference type="Pfam" id="PF03551">
    <property type="entry name" value="PadR"/>
    <property type="match status" value="1"/>
</dbReference>
<evidence type="ECO:0000313" key="5">
    <source>
        <dbReference type="EMBL" id="SEO85773.1"/>
    </source>
</evidence>
<feature type="coiled-coil region" evidence="1">
    <location>
        <begin position="113"/>
        <end position="140"/>
    </location>
</feature>
<dbReference type="GO" id="GO:0003677">
    <property type="term" value="F:DNA binding"/>
    <property type="evidence" value="ECO:0007669"/>
    <property type="project" value="UniProtKB-KW"/>
</dbReference>
<evidence type="ECO:0000313" key="4">
    <source>
        <dbReference type="EMBL" id="QWU17089.1"/>
    </source>
</evidence>
<dbReference type="Proteomes" id="UP000683429">
    <property type="component" value="Chromosome"/>
</dbReference>
<dbReference type="AlphaFoldDB" id="A0A1H8T5H7"/>
<name>A0A1H8T5H7_9BACL</name>
<reference evidence="4 7" key="2">
    <citation type="submission" date="2021-06" db="EMBL/GenBank/DDBJ databases">
        <title>Whole genome sequence of Paenibacillus sophorae DSM23020 for comparative genomics.</title>
        <authorList>
            <person name="Kim M.-J."/>
            <person name="Lee G."/>
            <person name="Shin J.-H."/>
        </authorList>
    </citation>
    <scope>NUCLEOTIDE SEQUENCE [LARGE SCALE GENOMIC DNA]</scope>
    <source>
        <strain evidence="4 7">DSM 23020</strain>
    </source>
</reference>
<dbReference type="EMBL" id="CP076607">
    <property type="protein sequence ID" value="QWU17089.1"/>
    <property type="molecule type" value="Genomic_DNA"/>
</dbReference>
<feature type="domain" description="Transcription regulator PadR N-terminal" evidence="2">
    <location>
        <begin position="8"/>
        <end position="82"/>
    </location>
</feature>
<dbReference type="InterPro" id="IPR005149">
    <property type="entry name" value="Tscrpt_reg_PadR_N"/>
</dbReference>
<dbReference type="Gene3D" id="1.10.10.10">
    <property type="entry name" value="Winged helix-like DNA-binding domain superfamily/Winged helix DNA-binding domain"/>
    <property type="match status" value="1"/>
</dbReference>
<dbReference type="Pfam" id="PF10400">
    <property type="entry name" value="Vir_act_alpha_C"/>
    <property type="match status" value="1"/>
</dbReference>
<dbReference type="Gene3D" id="6.10.140.190">
    <property type="match status" value="1"/>
</dbReference>
<evidence type="ECO:0000313" key="6">
    <source>
        <dbReference type="Proteomes" id="UP000198809"/>
    </source>
</evidence>
<organism evidence="5 6">
    <name type="scientific">Paenibacillus sophorae</name>
    <dbReference type="NCBI Taxonomy" id="1333845"/>
    <lineage>
        <taxon>Bacteria</taxon>
        <taxon>Bacillati</taxon>
        <taxon>Bacillota</taxon>
        <taxon>Bacilli</taxon>
        <taxon>Bacillales</taxon>
        <taxon>Paenibacillaceae</taxon>
        <taxon>Paenibacillus</taxon>
    </lineage>
</organism>
<reference evidence="5 6" key="1">
    <citation type="submission" date="2016-10" db="EMBL/GenBank/DDBJ databases">
        <authorList>
            <person name="de Groot N.N."/>
        </authorList>
    </citation>
    <scope>NUCLEOTIDE SEQUENCE [LARGE SCALE GENOMIC DNA]</scope>
    <source>
        <strain evidence="5 6">CGMCC 1.10238</strain>
    </source>
</reference>